<proteinExistence type="predicted"/>
<gene>
    <name evidence="2" type="ORF">HKX39_06540</name>
</gene>
<dbReference type="Pfam" id="PF15919">
    <property type="entry name" value="HicB_lk_antitox"/>
    <property type="match status" value="1"/>
</dbReference>
<feature type="domain" description="HicB-like antitoxin of toxin-antitoxin system" evidence="1">
    <location>
        <begin position="4"/>
        <end position="126"/>
    </location>
</feature>
<dbReference type="SUPFAM" id="SSF143100">
    <property type="entry name" value="TTHA1013/TTHA0281-like"/>
    <property type="match status" value="1"/>
</dbReference>
<protein>
    <submittedName>
        <fullName evidence="2">Type II toxin-antitoxin system HicB family antitoxin</fullName>
    </submittedName>
</protein>
<dbReference type="InterPro" id="IPR035069">
    <property type="entry name" value="TTHA1013/TTHA0281-like"/>
</dbReference>
<accession>A0A849P7S7</accession>
<dbReference type="Proteomes" id="UP000537862">
    <property type="component" value="Unassembled WGS sequence"/>
</dbReference>
<dbReference type="Gene3D" id="3.30.160.250">
    <property type="match status" value="1"/>
</dbReference>
<name>A0A849P7S7_9BURK</name>
<dbReference type="InterPro" id="IPR031807">
    <property type="entry name" value="HicB-like"/>
</dbReference>
<dbReference type="EMBL" id="JABGBN010000004">
    <property type="protein sequence ID" value="NOL51825.1"/>
    <property type="molecule type" value="Genomic_DNA"/>
</dbReference>
<evidence type="ECO:0000259" key="1">
    <source>
        <dbReference type="Pfam" id="PF15919"/>
    </source>
</evidence>
<evidence type="ECO:0000313" key="3">
    <source>
        <dbReference type="Proteomes" id="UP000537862"/>
    </source>
</evidence>
<evidence type="ECO:0000313" key="2">
    <source>
        <dbReference type="EMBL" id="NOL51825.1"/>
    </source>
</evidence>
<organism evidence="2 3">
    <name type="scientific">Pelistega suis</name>
    <dbReference type="NCBI Taxonomy" id="1631957"/>
    <lineage>
        <taxon>Bacteria</taxon>
        <taxon>Pseudomonadati</taxon>
        <taxon>Pseudomonadota</taxon>
        <taxon>Betaproteobacteria</taxon>
        <taxon>Burkholderiales</taxon>
        <taxon>Alcaligenaceae</taxon>
        <taxon>Pelistega</taxon>
    </lineage>
</organism>
<keyword evidence="3" id="KW-1185">Reference proteome</keyword>
<comment type="caution">
    <text evidence="2">The sequence shown here is derived from an EMBL/GenBank/DDBJ whole genome shotgun (WGS) entry which is preliminary data.</text>
</comment>
<sequence>MLSYPVNLMLDDNGTYLVTSQDIPELTAVGDNEQEALLNAVEALEAAMEIYFDQKRPIPMPSSVTHHQSAVELSALVTAKVLLMNEMLQQNIRKAELARRLEVFLPQVDRLLNLRHSTKLDFIERAYSKLGKKIHIEML</sequence>
<reference evidence="2 3" key="1">
    <citation type="submission" date="2020-05" db="EMBL/GenBank/DDBJ databases">
        <authorList>
            <person name="Niu N."/>
        </authorList>
    </citation>
    <scope>NUCLEOTIDE SEQUENCE [LARGE SCALE GENOMIC DNA]</scope>
    <source>
        <strain evidence="2 3">3340-03</strain>
    </source>
</reference>
<dbReference type="AlphaFoldDB" id="A0A849P7S7"/>
<dbReference type="RefSeq" id="WP_171680523.1">
    <property type="nucleotide sequence ID" value="NZ_JABGBN010000004.1"/>
</dbReference>